<dbReference type="Pfam" id="PF08241">
    <property type="entry name" value="Methyltransf_11"/>
    <property type="match status" value="1"/>
</dbReference>
<dbReference type="GO" id="GO:0008757">
    <property type="term" value="F:S-adenosylmethionine-dependent methyltransferase activity"/>
    <property type="evidence" value="ECO:0007669"/>
    <property type="project" value="InterPro"/>
</dbReference>
<evidence type="ECO:0000313" key="3">
    <source>
        <dbReference type="Proteomes" id="UP000317344"/>
    </source>
</evidence>
<dbReference type="GO" id="GO:0032259">
    <property type="term" value="P:methylation"/>
    <property type="evidence" value="ECO:0007669"/>
    <property type="project" value="UniProtKB-KW"/>
</dbReference>
<organism evidence="2 3">
    <name type="scientific">Tomitella fengzijianii</name>
    <dbReference type="NCBI Taxonomy" id="2597660"/>
    <lineage>
        <taxon>Bacteria</taxon>
        <taxon>Bacillati</taxon>
        <taxon>Actinomycetota</taxon>
        <taxon>Actinomycetes</taxon>
        <taxon>Mycobacteriales</taxon>
        <taxon>Tomitella</taxon>
    </lineage>
</organism>
<dbReference type="SUPFAM" id="SSF53335">
    <property type="entry name" value="S-adenosyl-L-methionine-dependent methyltransferases"/>
    <property type="match status" value="1"/>
</dbReference>
<feature type="domain" description="Methyltransferase type 11" evidence="1">
    <location>
        <begin position="99"/>
        <end position="189"/>
    </location>
</feature>
<keyword evidence="2" id="KW-0808">Transferase</keyword>
<dbReference type="Proteomes" id="UP000317344">
    <property type="component" value="Chromosome"/>
</dbReference>
<dbReference type="Gene3D" id="3.40.50.150">
    <property type="entry name" value="Vaccinia Virus protein VP39"/>
    <property type="match status" value="1"/>
</dbReference>
<dbReference type="KEGG" id="toy:FO059_15725"/>
<proteinExistence type="predicted"/>
<evidence type="ECO:0000313" key="2">
    <source>
        <dbReference type="EMBL" id="QDQ98502.1"/>
    </source>
</evidence>
<dbReference type="InterPro" id="IPR029063">
    <property type="entry name" value="SAM-dependent_MTases_sf"/>
</dbReference>
<sequence length="291" mass="32529">MDPGARRRVHGHHLYTARAADHYPRPVPRSPLRKRISTATARFARRATLRRSVRLLGAFRFEQSDPDRFYRPLARDSAEMIEDLHRGATGTGLGGCTVLDVGGGPGYFADAFRVAGARYVPVEPDPSEMHAREIDLTGVAIRGSGTALPIRDGAVDVCFSSNVAEHVAEPWRMADEMLRVTRPGGIVVLSYTLWWGPFGGHETGRWHYLLGGEGAARRYRRIHGHEPKNRFGTSLFAVHCRDGIAWARSAPSGELLAAFPRYHPRWAWWLVRVPMVREVLVSNLVLVLRKA</sequence>
<reference evidence="2 3" key="2">
    <citation type="submission" date="2019-07" db="EMBL/GenBank/DDBJ databases">
        <authorList>
            <person name="Huang Y."/>
        </authorList>
    </citation>
    <scope>NUCLEOTIDE SEQUENCE [LARGE SCALE GENOMIC DNA]</scope>
    <source>
        <strain evidence="2 3">HY188</strain>
    </source>
</reference>
<dbReference type="OrthoDB" id="3206826at2"/>
<keyword evidence="3" id="KW-1185">Reference proteome</keyword>
<dbReference type="EMBL" id="CP041765">
    <property type="protein sequence ID" value="QDQ98502.1"/>
    <property type="molecule type" value="Genomic_DNA"/>
</dbReference>
<keyword evidence="2" id="KW-0489">Methyltransferase</keyword>
<reference evidence="2 3" key="1">
    <citation type="submission" date="2019-07" db="EMBL/GenBank/DDBJ databases">
        <title>Tomitella cavernea sp. nov., an actinomycete isolated from soil.</title>
        <authorList>
            <person name="Cheng J."/>
        </authorList>
    </citation>
    <scope>NUCLEOTIDE SEQUENCE [LARGE SCALE GENOMIC DNA]</scope>
    <source>
        <strain evidence="2 3">HY188</strain>
    </source>
</reference>
<gene>
    <name evidence="2" type="ORF">FO059_15725</name>
</gene>
<name>A0A516X5Z8_9ACTN</name>
<protein>
    <submittedName>
        <fullName evidence="2">Class I SAM-dependent methyltransferase</fullName>
    </submittedName>
</protein>
<dbReference type="CDD" id="cd02440">
    <property type="entry name" value="AdoMet_MTases"/>
    <property type="match status" value="1"/>
</dbReference>
<dbReference type="AlphaFoldDB" id="A0A516X5Z8"/>
<evidence type="ECO:0000259" key="1">
    <source>
        <dbReference type="Pfam" id="PF08241"/>
    </source>
</evidence>
<dbReference type="InterPro" id="IPR013216">
    <property type="entry name" value="Methyltransf_11"/>
</dbReference>
<accession>A0A516X5Z8</accession>